<evidence type="ECO:0000256" key="1">
    <source>
        <dbReference type="ARBA" id="ARBA00001946"/>
    </source>
</evidence>
<evidence type="ECO:0000259" key="3">
    <source>
        <dbReference type="PROSITE" id="PS50887"/>
    </source>
</evidence>
<dbReference type="AlphaFoldDB" id="A0A8E2QGN8"/>
<comment type="subcellular location">
    <subcellularLocation>
        <location evidence="2">Cell inner membrane</location>
    </subcellularLocation>
</comment>
<dbReference type="InterPro" id="IPR043128">
    <property type="entry name" value="Rev_trsase/Diguanyl_cyclase"/>
</dbReference>
<dbReference type="FunFam" id="3.30.70.270:FF:000001">
    <property type="entry name" value="Diguanylate cyclase domain protein"/>
    <property type="match status" value="1"/>
</dbReference>
<gene>
    <name evidence="4" type="ORF">CXK95_04055</name>
</gene>
<dbReference type="Pfam" id="PF00990">
    <property type="entry name" value="GGDEF"/>
    <property type="match status" value="1"/>
</dbReference>
<sequence>MLTKRRRSFTGFILLSFVLLGFSAHLLLKSELQRLEIRFAQQVNNVASSVHNHLDTNEAVLAGFSAFLQAVEQNDSEAAARYASAVVAAYPQIYMLEVASRVALDEQDAVVDLLRRTWREDFQLQDFPLQAAHALPVRVPLDETWPVLFMYPPHPQAQSIYGVRLETVGHLAYALQVARKRPRSVASPVFSMFEGGDAYILLRRVERPVDSPSSTRANLFGNSMVAMLLIKTESLRDIARVASTDRRLRIEASLNAAAGGISQLFASGPVHHGALDALLPRLREQVVLDSRSQPTTLQFERQLHLDDLLTGETLTLLAILAGALVLTPTVLVSHFRRIEHSAREHERSTYLATHDALTALPNRHLLAARFSEACAYQQRHGTPFALMVIDLDHFKEINDQLGHEIGDQVLQAVAQRMLHTSRPYDTVARYGGDEFVVLLRDVTQPEHALSAGQSLLQAIRAPIATDAGEQTIACSIGIALYPAHGKTFEALLSAADQAMYRVKQSGRNDVALSDAEA</sequence>
<dbReference type="CDD" id="cd01949">
    <property type="entry name" value="GGDEF"/>
    <property type="match status" value="1"/>
</dbReference>
<organism evidence="4 5">
    <name type="scientific">Stutzerimonas degradans</name>
    <dbReference type="NCBI Taxonomy" id="2968968"/>
    <lineage>
        <taxon>Bacteria</taxon>
        <taxon>Pseudomonadati</taxon>
        <taxon>Pseudomonadota</taxon>
        <taxon>Gammaproteobacteria</taxon>
        <taxon>Pseudomonadales</taxon>
        <taxon>Pseudomonadaceae</taxon>
        <taxon>Stutzerimonas</taxon>
    </lineage>
</organism>
<dbReference type="InterPro" id="IPR000160">
    <property type="entry name" value="GGDEF_dom"/>
</dbReference>
<feature type="domain" description="GGDEF" evidence="3">
    <location>
        <begin position="382"/>
        <end position="515"/>
    </location>
</feature>
<accession>A0A8E2QGN8</accession>
<keyword evidence="5" id="KW-1185">Reference proteome</keyword>
<dbReference type="PANTHER" id="PTHR46663:SF3">
    <property type="entry name" value="SLL0267 PROTEIN"/>
    <property type="match status" value="1"/>
</dbReference>
<dbReference type="SMART" id="SM00267">
    <property type="entry name" value="GGDEF"/>
    <property type="match status" value="1"/>
</dbReference>
<reference evidence="4 5" key="1">
    <citation type="submission" date="2018-01" db="EMBL/GenBank/DDBJ databases">
        <title>Denitrification phenotypes of diverse strains of Pseudomonas stutzeri.</title>
        <authorList>
            <person name="Milligan D.A."/>
            <person name="Bergaust L."/>
            <person name="Bakken L.R."/>
            <person name="Frostegard A."/>
        </authorList>
    </citation>
    <scope>NUCLEOTIDE SEQUENCE [LARGE SCALE GENOMIC DNA]</scope>
    <source>
        <strain evidence="4 5">DSM 50238</strain>
    </source>
</reference>
<dbReference type="InterPro" id="IPR052163">
    <property type="entry name" value="DGC-Regulatory_Protein"/>
</dbReference>
<proteinExistence type="predicted"/>
<name>A0A8E2QGN8_9GAMM</name>
<dbReference type="PANTHER" id="PTHR46663">
    <property type="entry name" value="DIGUANYLATE CYCLASE DGCT-RELATED"/>
    <property type="match status" value="1"/>
</dbReference>
<evidence type="ECO:0000313" key="4">
    <source>
        <dbReference type="EMBL" id="PNF78482.1"/>
    </source>
</evidence>
<dbReference type="Proteomes" id="UP000235881">
    <property type="component" value="Unassembled WGS sequence"/>
</dbReference>
<dbReference type="Gene3D" id="3.30.70.270">
    <property type="match status" value="1"/>
</dbReference>
<evidence type="ECO:0000313" key="5">
    <source>
        <dbReference type="Proteomes" id="UP000235881"/>
    </source>
</evidence>
<dbReference type="RefSeq" id="WP_102827690.1">
    <property type="nucleotide sequence ID" value="NZ_CP065721.1"/>
</dbReference>
<dbReference type="SUPFAM" id="SSF55073">
    <property type="entry name" value="Nucleotide cyclase"/>
    <property type="match status" value="1"/>
</dbReference>
<dbReference type="InterPro" id="IPR029787">
    <property type="entry name" value="Nucleotide_cyclase"/>
</dbReference>
<dbReference type="NCBIfam" id="TIGR00254">
    <property type="entry name" value="GGDEF"/>
    <property type="match status" value="1"/>
</dbReference>
<comment type="caution">
    <text evidence="4">The sequence shown here is derived from an EMBL/GenBank/DDBJ whole genome shotgun (WGS) entry which is preliminary data.</text>
</comment>
<dbReference type="GO" id="GO:0003824">
    <property type="term" value="F:catalytic activity"/>
    <property type="evidence" value="ECO:0007669"/>
    <property type="project" value="UniProtKB-ARBA"/>
</dbReference>
<dbReference type="EMBL" id="POUK01000001">
    <property type="protein sequence ID" value="PNF78482.1"/>
    <property type="molecule type" value="Genomic_DNA"/>
</dbReference>
<comment type="cofactor">
    <cofactor evidence="1">
        <name>Mg(2+)</name>
        <dbReference type="ChEBI" id="CHEBI:18420"/>
    </cofactor>
</comment>
<dbReference type="PROSITE" id="PS50887">
    <property type="entry name" value="GGDEF"/>
    <property type="match status" value="1"/>
</dbReference>
<protein>
    <submittedName>
        <fullName evidence="4">Sensor domain-containing diguanylate cyclase</fullName>
    </submittedName>
</protein>
<dbReference type="GO" id="GO:0005886">
    <property type="term" value="C:plasma membrane"/>
    <property type="evidence" value="ECO:0007669"/>
    <property type="project" value="UniProtKB-SubCell"/>
</dbReference>
<evidence type="ECO:0000256" key="2">
    <source>
        <dbReference type="ARBA" id="ARBA00004533"/>
    </source>
</evidence>